<organism evidence="3">
    <name type="scientific">Salinimicrobium catena</name>
    <dbReference type="NCBI Taxonomy" id="390640"/>
    <lineage>
        <taxon>Bacteria</taxon>
        <taxon>Pseudomonadati</taxon>
        <taxon>Bacteroidota</taxon>
        <taxon>Flavobacteriia</taxon>
        <taxon>Flavobacteriales</taxon>
        <taxon>Flavobacteriaceae</taxon>
        <taxon>Salinimicrobium</taxon>
    </lineage>
</organism>
<evidence type="ECO:0000256" key="1">
    <source>
        <dbReference type="SAM" id="Phobius"/>
    </source>
</evidence>
<keyword evidence="1" id="KW-0472">Membrane</keyword>
<feature type="transmembrane region" description="Helical" evidence="1">
    <location>
        <begin position="266"/>
        <end position="284"/>
    </location>
</feature>
<gene>
    <name evidence="3" type="ORF">ENO10_02530</name>
</gene>
<comment type="caution">
    <text evidence="3">The sequence shown here is derived from an EMBL/GenBank/DDBJ whole genome shotgun (WGS) entry which is preliminary data.</text>
</comment>
<keyword evidence="1" id="KW-0812">Transmembrane</keyword>
<proteinExistence type="predicted"/>
<feature type="domain" description="DUF4350" evidence="2">
    <location>
        <begin position="40"/>
        <end position="232"/>
    </location>
</feature>
<evidence type="ECO:0000313" key="3">
    <source>
        <dbReference type="EMBL" id="HER40074.1"/>
    </source>
</evidence>
<dbReference type="InterPro" id="IPR025646">
    <property type="entry name" value="DUF4350"/>
</dbReference>
<dbReference type="Proteomes" id="UP000885753">
    <property type="component" value="Unassembled WGS sequence"/>
</dbReference>
<keyword evidence="1" id="KW-1133">Transmembrane helix</keyword>
<accession>A0A7C2RI09</accession>
<dbReference type="Pfam" id="PF14258">
    <property type="entry name" value="DUF4350"/>
    <property type="match status" value="1"/>
</dbReference>
<protein>
    <submittedName>
        <fullName evidence="3">DUF4350 domain-containing protein</fullName>
    </submittedName>
</protein>
<evidence type="ECO:0000259" key="2">
    <source>
        <dbReference type="Pfam" id="PF14258"/>
    </source>
</evidence>
<sequence length="399" mass="46202">MSKAYKITLALLVLLLVFLTWLEANEPQELNWSPSYAAVDKIPLGTKVLFENLKEQDLDLKEVRVPPFEFLEDTTISGTYFFLNNSLQPDKNELKKILKWVSRGNTAFFIAENFSPELLDTLDLEMETLVPKKGISSKPLFNLKNPVLRNSKPYLFDRETYQQVFVIPDSLPKQVLGVTQLQNGSVEMSDPRVNFLRDTVGKGFVYLHSAPKTFSNYFMLQENNSEYIEKVLAYLPAQRTFYWDHYYKTGKSFYTSPLFVILNNKALRWAYYFVIIGSLLFIIFEGKRKQRSIPVVKPLLNQTLDFTRTIAGLYLDREDYKGITSKKIALFLDYVRSSYRVSTTEVNDALLERIAAMSGNDFKEVKDLWQLMTRLEKQEAVSKQELLQLNKAIAAFKVK</sequence>
<reference evidence="3" key="1">
    <citation type="journal article" date="2020" name="mSystems">
        <title>Genome- and Community-Level Interaction Insights into Carbon Utilization and Element Cycling Functions of Hydrothermarchaeota in Hydrothermal Sediment.</title>
        <authorList>
            <person name="Zhou Z."/>
            <person name="Liu Y."/>
            <person name="Xu W."/>
            <person name="Pan J."/>
            <person name="Luo Z.H."/>
            <person name="Li M."/>
        </authorList>
    </citation>
    <scope>NUCLEOTIDE SEQUENCE [LARGE SCALE GENOMIC DNA]</scope>
    <source>
        <strain evidence="3">SpSt-1235</strain>
    </source>
</reference>
<dbReference type="AlphaFoldDB" id="A0A7C2RI09"/>
<dbReference type="EMBL" id="DSEE01000187">
    <property type="protein sequence ID" value="HER40074.1"/>
    <property type="molecule type" value="Genomic_DNA"/>
</dbReference>
<name>A0A7C2RI09_9FLAO</name>